<proteinExistence type="predicted"/>
<feature type="transmembrane region" description="Helical" evidence="1">
    <location>
        <begin position="15"/>
        <end position="35"/>
    </location>
</feature>
<dbReference type="Proteomes" id="UP000066737">
    <property type="component" value="Chromosome I"/>
</dbReference>
<dbReference type="RefSeq" id="WP_059056389.1">
    <property type="nucleotide sequence ID" value="NZ_CEML01000002.1"/>
</dbReference>
<dbReference type="KEGG" id="hhb:Hhub_1927"/>
<keyword evidence="1" id="KW-1133">Transmembrane helix</keyword>
<dbReference type="EMBL" id="LN831302">
    <property type="protein sequence ID" value="CQH53117.1"/>
    <property type="molecule type" value="Genomic_DNA"/>
</dbReference>
<reference evidence="3" key="1">
    <citation type="journal article" date="2016" name="Environ. Microbiol.">
        <title>The complete genome of a viable archaeum isolated from 123-million-year-old rock salt.</title>
        <authorList>
            <person name="Jaakkola S.T."/>
            <person name="Pfeiffer F."/>
            <person name="Ravantti J.J."/>
            <person name="Guo Q."/>
            <person name="Liu Y."/>
            <person name="Chen X."/>
            <person name="Ma H."/>
            <person name="Yang C."/>
            <person name="Oksanen H.M."/>
            <person name="Bamford D.H."/>
        </authorList>
    </citation>
    <scope>NUCLEOTIDE SEQUENCE</scope>
    <source>
        <strain evidence="3">JI20-1</strain>
    </source>
</reference>
<dbReference type="OrthoDB" id="253075at2157"/>
<keyword evidence="3" id="KW-1185">Reference proteome</keyword>
<sequence length="83" mass="8427">MGITETLGNALAGRAYQLIGVVFGLAAIAHFGLWAQAPDHALDAAVATGDVSTALPEVVAYAQGHPAYVLAFVAGAVLLVRQP</sequence>
<keyword evidence="1" id="KW-0472">Membrane</keyword>
<keyword evidence="1" id="KW-0812">Transmembrane</keyword>
<feature type="transmembrane region" description="Helical" evidence="1">
    <location>
        <begin position="58"/>
        <end position="80"/>
    </location>
</feature>
<dbReference type="STRING" id="1407499.HHUB_1927"/>
<evidence type="ECO:0000313" key="3">
    <source>
        <dbReference type="Proteomes" id="UP000066737"/>
    </source>
</evidence>
<gene>
    <name evidence="2" type="ORF">HHUB_1927</name>
</gene>
<organism evidence="2 3">
    <name type="scientific">Halobacterium hubeiense</name>
    <dbReference type="NCBI Taxonomy" id="1407499"/>
    <lineage>
        <taxon>Archaea</taxon>
        <taxon>Methanobacteriati</taxon>
        <taxon>Methanobacteriota</taxon>
        <taxon>Stenosarchaea group</taxon>
        <taxon>Halobacteria</taxon>
        <taxon>Halobacteriales</taxon>
        <taxon>Halobacteriaceae</taxon>
        <taxon>Halobacterium</taxon>
    </lineage>
</organism>
<name>A0A0U5AD08_9EURY</name>
<dbReference type="GeneID" id="91109403"/>
<dbReference type="AlphaFoldDB" id="A0A0U5AD08"/>
<evidence type="ECO:0000313" key="2">
    <source>
        <dbReference type="EMBL" id="CQH53117.1"/>
    </source>
</evidence>
<accession>A0A0U5AD08</accession>
<protein>
    <submittedName>
        <fullName evidence="2">Uncharacterized protein</fullName>
    </submittedName>
</protein>
<evidence type="ECO:0000256" key="1">
    <source>
        <dbReference type="SAM" id="Phobius"/>
    </source>
</evidence>